<feature type="compositionally biased region" description="Low complexity" evidence="1">
    <location>
        <begin position="1"/>
        <end position="16"/>
    </location>
</feature>
<dbReference type="RefSeq" id="WP_121864941.1">
    <property type="nucleotide sequence ID" value="NZ_RDEX01000002.1"/>
</dbReference>
<dbReference type="InterPro" id="IPR008497">
    <property type="entry name" value="DUF779"/>
</dbReference>
<gene>
    <name evidence="2" type="ORF">EAE32_09095</name>
</gene>
<proteinExistence type="predicted"/>
<evidence type="ECO:0000313" key="3">
    <source>
        <dbReference type="Proteomes" id="UP000277871"/>
    </source>
</evidence>
<evidence type="ECO:0000256" key="1">
    <source>
        <dbReference type="SAM" id="MobiDB-lite"/>
    </source>
</evidence>
<comment type="caution">
    <text evidence="2">The sequence shown here is derived from an EMBL/GenBank/DDBJ whole genome shotgun (WGS) entry which is preliminary data.</text>
</comment>
<dbReference type="Proteomes" id="UP000277871">
    <property type="component" value="Unassembled WGS sequence"/>
</dbReference>
<protein>
    <submittedName>
        <fullName evidence="2">DUF779 domain-containing protein</fullName>
    </submittedName>
</protein>
<reference evidence="2 3" key="1">
    <citation type="submission" date="2018-10" db="EMBL/GenBank/DDBJ databases">
        <title>Kocuria tytonicola, new bacteria from the preen glands of American barn owls (Tyto furcata).</title>
        <authorList>
            <person name="Braun M.S."/>
            <person name="Wang E."/>
            <person name="Zimmermann S."/>
            <person name="Boutin S."/>
            <person name="Wagner H."/>
            <person name="Wink M."/>
        </authorList>
    </citation>
    <scope>NUCLEOTIDE SEQUENCE [LARGE SCALE GENOMIC DNA]</scope>
    <source>
        <strain evidence="2 3">473</strain>
    </source>
</reference>
<name>A0A3L9L7C8_9MICC</name>
<evidence type="ECO:0000313" key="2">
    <source>
        <dbReference type="EMBL" id="RLY92292.1"/>
    </source>
</evidence>
<dbReference type="Pfam" id="PF05610">
    <property type="entry name" value="DUF779"/>
    <property type="match status" value="1"/>
</dbReference>
<accession>A0A3L9L7C8</accession>
<keyword evidence="3" id="KW-1185">Reference proteome</keyword>
<dbReference type="AlphaFoldDB" id="A0A3L9L7C8"/>
<organism evidence="2 3">
    <name type="scientific">Kocuria tytonicola</name>
    <dbReference type="NCBI Taxonomy" id="2055946"/>
    <lineage>
        <taxon>Bacteria</taxon>
        <taxon>Bacillati</taxon>
        <taxon>Actinomycetota</taxon>
        <taxon>Actinomycetes</taxon>
        <taxon>Micrococcales</taxon>
        <taxon>Micrococcaceae</taxon>
        <taxon>Kocuria</taxon>
    </lineage>
</organism>
<dbReference type="EMBL" id="RDEX01000002">
    <property type="protein sequence ID" value="RLY92292.1"/>
    <property type="molecule type" value="Genomic_DNA"/>
</dbReference>
<feature type="region of interest" description="Disordered" evidence="1">
    <location>
        <begin position="1"/>
        <end position="30"/>
    </location>
</feature>
<sequence>MAEQAARGATGAPGRTEPGTDGGTGVGPAGIDVALEAAPAVPGETASRVGFTAAAVDLVRELWREHGPLMFHQSGGCCDGSAPMCFPAGEFRTGDADVLLGTAHLTTAAGGDLGPVEFWISAEQFEAWRRTRLVIDAVPGRGSGFSLETPTGHRFLTRSELCTVAP</sequence>